<keyword evidence="4" id="KW-0472">Membrane</keyword>
<evidence type="ECO:0000313" key="9">
    <source>
        <dbReference type="Proteomes" id="UP000000852"/>
    </source>
</evidence>
<evidence type="ECO:0000256" key="4">
    <source>
        <dbReference type="ARBA" id="ARBA00023136"/>
    </source>
</evidence>
<gene>
    <name evidence="8" type="ordered locus">Phep_0518</name>
</gene>
<dbReference type="Gene3D" id="1.25.40.390">
    <property type="match status" value="1"/>
</dbReference>
<comment type="similarity">
    <text evidence="2">Belongs to the SusD family.</text>
</comment>
<keyword evidence="5" id="KW-0998">Cell outer membrane</keyword>
<dbReference type="Proteomes" id="UP000000852">
    <property type="component" value="Chromosome"/>
</dbReference>
<evidence type="ECO:0000256" key="5">
    <source>
        <dbReference type="ARBA" id="ARBA00023237"/>
    </source>
</evidence>
<dbReference type="EMBL" id="CP001681">
    <property type="protein sequence ID" value="ACU02742.1"/>
    <property type="molecule type" value="Genomic_DNA"/>
</dbReference>
<keyword evidence="9" id="KW-1185">Reference proteome</keyword>
<keyword evidence="3" id="KW-0732">Signal</keyword>
<name>C6Y0I1_PEDHD</name>
<dbReference type="InterPro" id="IPR012944">
    <property type="entry name" value="SusD_RagB_dom"/>
</dbReference>
<dbReference type="KEGG" id="phe:Phep_0518"/>
<dbReference type="InterPro" id="IPR033985">
    <property type="entry name" value="SusD-like_N"/>
</dbReference>
<evidence type="ECO:0000313" key="8">
    <source>
        <dbReference type="EMBL" id="ACU02742.1"/>
    </source>
</evidence>
<evidence type="ECO:0000256" key="3">
    <source>
        <dbReference type="ARBA" id="ARBA00022729"/>
    </source>
</evidence>
<dbReference type="eggNOG" id="COG0561">
    <property type="taxonomic scope" value="Bacteria"/>
</dbReference>
<dbReference type="InterPro" id="IPR011990">
    <property type="entry name" value="TPR-like_helical_dom_sf"/>
</dbReference>
<dbReference type="Pfam" id="PF14322">
    <property type="entry name" value="SusD-like_3"/>
    <property type="match status" value="1"/>
</dbReference>
<dbReference type="GO" id="GO:0009279">
    <property type="term" value="C:cell outer membrane"/>
    <property type="evidence" value="ECO:0007669"/>
    <property type="project" value="UniProtKB-SubCell"/>
</dbReference>
<sequence length="483" mass="54245">MVLSIEHKMNVMNIKHKILLMALVLLSASGCKKSFLELAPESNANAETFYKTKADMDLAVNAAYSTLYNVYDPEGPVSYTAEMMGDNTTLYIIAGNQTDKFAFKDYNLQTNNTMVYSFWRTYYSSLYSINIILSKLDDSELTATEKESVKAQMSFLRGLYYFNMVRLWGDVPIVTKPLSVEETYKVVRSPKADVYKLILDDLTFAAEKLPPTAVGRATQGAALTAKGEVYLTLNDKANATTALMSVYTSQNYKLQGTYAAVFGPTVKNTKESIFEIQYLGGASSISTGTYSKYYRNYSPNVNVFGFSGIGMNQVTDDLYNEYETGDPRRELSITLGFQNGAVFQEQKYPIKWIDPTAVKTDNNVLANNNFMVYRFADVLLMLSEATDDPKYLNEVRTRVNLPLFGTPGYPSAKYPTLALAIEHERRVELAIEFHRWFDLKRTGRAVAVLSAKGKPVTEKKLLLPIPETVRLQNGIITQNDGYN</sequence>
<dbReference type="AlphaFoldDB" id="C6Y0I1"/>
<evidence type="ECO:0000259" key="6">
    <source>
        <dbReference type="Pfam" id="PF07980"/>
    </source>
</evidence>
<evidence type="ECO:0000259" key="7">
    <source>
        <dbReference type="Pfam" id="PF14322"/>
    </source>
</evidence>
<dbReference type="HOGENOM" id="CLU_015553_1_3_10"/>
<feature type="domain" description="SusD-like N-terminal" evidence="7">
    <location>
        <begin position="35"/>
        <end position="231"/>
    </location>
</feature>
<proteinExistence type="inferred from homology"/>
<evidence type="ECO:0000256" key="2">
    <source>
        <dbReference type="ARBA" id="ARBA00006275"/>
    </source>
</evidence>
<evidence type="ECO:0000256" key="1">
    <source>
        <dbReference type="ARBA" id="ARBA00004442"/>
    </source>
</evidence>
<protein>
    <submittedName>
        <fullName evidence="8">RagB/SusD domain protein</fullName>
    </submittedName>
</protein>
<feature type="domain" description="RagB/SusD" evidence="6">
    <location>
        <begin position="349"/>
        <end position="453"/>
    </location>
</feature>
<reference evidence="8 9" key="1">
    <citation type="journal article" date="2009" name="Stand. Genomic Sci.">
        <title>Complete genome sequence of Pedobacter heparinus type strain (HIM 762-3).</title>
        <authorList>
            <person name="Han C."/>
            <person name="Spring S."/>
            <person name="Lapidus A."/>
            <person name="Del Rio T.G."/>
            <person name="Tice H."/>
            <person name="Copeland A."/>
            <person name="Cheng J.F."/>
            <person name="Lucas S."/>
            <person name="Chen F."/>
            <person name="Nolan M."/>
            <person name="Bruce D."/>
            <person name="Goodwin L."/>
            <person name="Pitluck S."/>
            <person name="Ivanova N."/>
            <person name="Mavromatis K."/>
            <person name="Mikhailova N."/>
            <person name="Pati A."/>
            <person name="Chen A."/>
            <person name="Palaniappan K."/>
            <person name="Land M."/>
            <person name="Hauser L."/>
            <person name="Chang Y.J."/>
            <person name="Jeffries C.C."/>
            <person name="Saunders E."/>
            <person name="Chertkov O."/>
            <person name="Brettin T."/>
            <person name="Goker M."/>
            <person name="Rohde M."/>
            <person name="Bristow J."/>
            <person name="Eisen J.A."/>
            <person name="Markowitz V."/>
            <person name="Hugenholtz P."/>
            <person name="Kyrpides N.C."/>
            <person name="Klenk H.P."/>
            <person name="Detter J.C."/>
        </authorList>
    </citation>
    <scope>NUCLEOTIDE SEQUENCE [LARGE SCALE GENOMIC DNA]</scope>
    <source>
        <strain evidence="9">ATCC 13125 / DSM 2366 / CIP 104194 / JCM 7457 / NBRC 12017 / NCIMB 9290 / NRRL B-14731 / HIM 762-3</strain>
    </source>
</reference>
<dbReference type="CDD" id="cd08977">
    <property type="entry name" value="SusD"/>
    <property type="match status" value="1"/>
</dbReference>
<comment type="subcellular location">
    <subcellularLocation>
        <location evidence="1">Cell outer membrane</location>
    </subcellularLocation>
</comment>
<organism evidence="8 9">
    <name type="scientific">Pedobacter heparinus (strain ATCC 13125 / DSM 2366 / CIP 104194 / JCM 7457 / NBRC 12017 / NCIMB 9290 / NRRL B-14731 / HIM 762-3)</name>
    <dbReference type="NCBI Taxonomy" id="485917"/>
    <lineage>
        <taxon>Bacteria</taxon>
        <taxon>Pseudomonadati</taxon>
        <taxon>Bacteroidota</taxon>
        <taxon>Sphingobacteriia</taxon>
        <taxon>Sphingobacteriales</taxon>
        <taxon>Sphingobacteriaceae</taxon>
        <taxon>Pedobacter</taxon>
    </lineage>
</organism>
<dbReference type="STRING" id="485917.Phep_0518"/>
<dbReference type="SUPFAM" id="SSF48452">
    <property type="entry name" value="TPR-like"/>
    <property type="match status" value="1"/>
</dbReference>
<accession>C6Y0I1</accession>
<dbReference type="Pfam" id="PF07980">
    <property type="entry name" value="SusD_RagB"/>
    <property type="match status" value="1"/>
</dbReference>